<dbReference type="SUPFAM" id="SSF55347">
    <property type="entry name" value="Glyceraldehyde-3-phosphate dehydrogenase-like, C-terminal domain"/>
    <property type="match status" value="1"/>
</dbReference>
<dbReference type="InterPro" id="IPR051450">
    <property type="entry name" value="Gfo/Idh/MocA_Oxidoreductases"/>
</dbReference>
<dbReference type="Gene3D" id="3.40.50.720">
    <property type="entry name" value="NAD(P)-binding Rossmann-like Domain"/>
    <property type="match status" value="1"/>
</dbReference>
<evidence type="ECO:0000313" key="2">
    <source>
        <dbReference type="EMBL" id="KKR95960.1"/>
    </source>
</evidence>
<dbReference type="PANTHER" id="PTHR43377:SF1">
    <property type="entry name" value="BILIVERDIN REDUCTASE A"/>
    <property type="match status" value="1"/>
</dbReference>
<dbReference type="InterPro" id="IPR036291">
    <property type="entry name" value="NAD(P)-bd_dom_sf"/>
</dbReference>
<dbReference type="Proteomes" id="UP000034746">
    <property type="component" value="Unassembled WGS sequence"/>
</dbReference>
<organism evidence="2 3">
    <name type="scientific">Candidatus Uhrbacteria bacterium GW2011_GWF2_41_16</name>
    <dbReference type="NCBI Taxonomy" id="1618997"/>
    <lineage>
        <taxon>Bacteria</taxon>
        <taxon>Candidatus Uhriibacteriota</taxon>
    </lineage>
</organism>
<feature type="domain" description="Gfo/Idh/MocA-like oxidoreductase N-terminal" evidence="1">
    <location>
        <begin position="16"/>
        <end position="136"/>
    </location>
</feature>
<reference evidence="2 3" key="1">
    <citation type="journal article" date="2015" name="Nature">
        <title>rRNA introns, odd ribosomes, and small enigmatic genomes across a large radiation of phyla.</title>
        <authorList>
            <person name="Brown C.T."/>
            <person name="Hug L.A."/>
            <person name="Thomas B.C."/>
            <person name="Sharon I."/>
            <person name="Castelle C.J."/>
            <person name="Singh A."/>
            <person name="Wilkins M.J."/>
            <person name="Williams K.H."/>
            <person name="Banfield J.F."/>
        </authorList>
    </citation>
    <scope>NUCLEOTIDE SEQUENCE [LARGE SCALE GENOMIC DNA]</scope>
</reference>
<sequence length="398" mass="44272">MTYILRENTMFSYKRLNFAVIGCGMLARSQHIPNIANSKKMVLHTCCDISDEALQECKDKFGALKISKDFNATINNPDVNAICVATTEKLRLPVIAAAAKARKPVYCEKPLARTLEEMYEIQKIVHAAKIPFCVGHNRRSSPAMREAHTIFRSHMENPKPCPWRFDREGSKRPPLADNGKAAISVRINDDWYSWKAWVFDKQQAPFGPMLFEMTHFTDICNWFLAAEPVEVMAMEQGMLNHAVIVRYKTGELASLVMCANGTFGYPKELYEVFGNGAAVVVDHMLEVRTAGIEDAPARKVYPMLGDKHPDIGKAGGLLGWLEKKQAACKEAAQTNDPMRIFTAEPDKGHAHALELFVDEINGTGPMVCGVDDAVMATRVAFAAIKSAAEHRVVKLSEI</sequence>
<dbReference type="InterPro" id="IPR000683">
    <property type="entry name" value="Gfo/Idh/MocA-like_OxRdtase_N"/>
</dbReference>
<proteinExistence type="predicted"/>
<accession>A0A0G0XGP2</accession>
<comment type="caution">
    <text evidence="2">The sequence shown here is derived from an EMBL/GenBank/DDBJ whole genome shotgun (WGS) entry which is preliminary data.</text>
</comment>
<dbReference type="Gene3D" id="3.30.360.10">
    <property type="entry name" value="Dihydrodipicolinate Reductase, domain 2"/>
    <property type="match status" value="1"/>
</dbReference>
<dbReference type="EMBL" id="LCAU01000039">
    <property type="protein sequence ID" value="KKR95960.1"/>
    <property type="molecule type" value="Genomic_DNA"/>
</dbReference>
<dbReference type="AlphaFoldDB" id="A0A0G0XGP2"/>
<dbReference type="SUPFAM" id="SSF51735">
    <property type="entry name" value="NAD(P)-binding Rossmann-fold domains"/>
    <property type="match status" value="1"/>
</dbReference>
<protein>
    <submittedName>
        <fullName evidence="2">Myo-inositol 2-dehydrogenase</fullName>
    </submittedName>
</protein>
<name>A0A0G0XGP2_9BACT</name>
<dbReference type="Pfam" id="PF01408">
    <property type="entry name" value="GFO_IDH_MocA"/>
    <property type="match status" value="1"/>
</dbReference>
<evidence type="ECO:0000313" key="3">
    <source>
        <dbReference type="Proteomes" id="UP000034746"/>
    </source>
</evidence>
<gene>
    <name evidence="2" type="ORF">UU48_C0039G0003</name>
</gene>
<dbReference type="PANTHER" id="PTHR43377">
    <property type="entry name" value="BILIVERDIN REDUCTASE A"/>
    <property type="match status" value="1"/>
</dbReference>
<dbReference type="GO" id="GO:0000166">
    <property type="term" value="F:nucleotide binding"/>
    <property type="evidence" value="ECO:0007669"/>
    <property type="project" value="InterPro"/>
</dbReference>
<evidence type="ECO:0000259" key="1">
    <source>
        <dbReference type="Pfam" id="PF01408"/>
    </source>
</evidence>